<dbReference type="Pfam" id="PF00639">
    <property type="entry name" value="Rotamase"/>
    <property type="match status" value="1"/>
</dbReference>
<protein>
    <recommendedName>
        <fullName evidence="1">Parvulin-like PPIase</fullName>
    </recommendedName>
    <alternativeName>
        <fullName evidence="7">Peptidyl-prolyl cis-trans isomerase plp</fullName>
    </alternativeName>
    <alternativeName>
        <fullName evidence="8">Rotamase plp</fullName>
    </alternativeName>
</protein>
<reference evidence="11 12" key="1">
    <citation type="submission" date="2019-03" db="EMBL/GenBank/DDBJ databases">
        <title>Genomic Encyclopedia of Type Strains, Phase IV (KMG-IV): sequencing the most valuable type-strain genomes for metagenomic binning, comparative biology and taxonomic classification.</title>
        <authorList>
            <person name="Goeker M."/>
        </authorList>
    </citation>
    <scope>NUCLEOTIDE SEQUENCE [LARGE SCALE GENOMIC DNA]</scope>
    <source>
        <strain evidence="11 12">DSM 25059</strain>
    </source>
</reference>
<accession>A0A4R6FY72</accession>
<evidence type="ECO:0000313" key="12">
    <source>
        <dbReference type="Proteomes" id="UP000295493"/>
    </source>
</evidence>
<dbReference type="GO" id="GO:0003755">
    <property type="term" value="F:peptidyl-prolyl cis-trans isomerase activity"/>
    <property type="evidence" value="ECO:0007669"/>
    <property type="project" value="UniProtKB-KW"/>
</dbReference>
<dbReference type="InterPro" id="IPR000297">
    <property type="entry name" value="PPIase_PpiC"/>
</dbReference>
<dbReference type="PANTHER" id="PTHR47637">
    <property type="entry name" value="CHAPERONE SURA"/>
    <property type="match status" value="1"/>
</dbReference>
<proteinExistence type="predicted"/>
<dbReference type="PROSITE" id="PS50198">
    <property type="entry name" value="PPIC_PPIASE_2"/>
    <property type="match status" value="1"/>
</dbReference>
<comment type="caution">
    <text evidence="11">The sequence shown here is derived from an EMBL/GenBank/DDBJ whole genome shotgun (WGS) entry which is preliminary data.</text>
</comment>
<evidence type="ECO:0000259" key="10">
    <source>
        <dbReference type="PROSITE" id="PS50198"/>
    </source>
</evidence>
<dbReference type="Pfam" id="PF09312">
    <property type="entry name" value="SurA_N"/>
    <property type="match status" value="1"/>
</dbReference>
<dbReference type="PANTHER" id="PTHR47637:SF1">
    <property type="entry name" value="CHAPERONE SURA"/>
    <property type="match status" value="1"/>
</dbReference>
<keyword evidence="4 9" id="KW-0697">Rotamase</keyword>
<dbReference type="EMBL" id="SNWD01000001">
    <property type="protein sequence ID" value="TDN86767.1"/>
    <property type="molecule type" value="Genomic_DNA"/>
</dbReference>
<name>A0A4R6FY72_9SPHN</name>
<evidence type="ECO:0000256" key="8">
    <source>
        <dbReference type="ARBA" id="ARBA00031484"/>
    </source>
</evidence>
<dbReference type="InterPro" id="IPR027304">
    <property type="entry name" value="Trigger_fact/SurA_dom_sf"/>
</dbReference>
<evidence type="ECO:0000256" key="4">
    <source>
        <dbReference type="ARBA" id="ARBA00023110"/>
    </source>
</evidence>
<evidence type="ECO:0000256" key="2">
    <source>
        <dbReference type="ARBA" id="ARBA00022729"/>
    </source>
</evidence>
<evidence type="ECO:0000256" key="1">
    <source>
        <dbReference type="ARBA" id="ARBA00018370"/>
    </source>
</evidence>
<dbReference type="Proteomes" id="UP000295493">
    <property type="component" value="Unassembled WGS sequence"/>
</dbReference>
<dbReference type="InterPro" id="IPR046357">
    <property type="entry name" value="PPIase_dom_sf"/>
</dbReference>
<dbReference type="InterPro" id="IPR050280">
    <property type="entry name" value="OMP_Chaperone_SurA"/>
</dbReference>
<feature type="domain" description="PpiC" evidence="10">
    <location>
        <begin position="224"/>
        <end position="321"/>
    </location>
</feature>
<dbReference type="AlphaFoldDB" id="A0A4R6FY72"/>
<keyword evidence="3" id="KW-0574">Periplasm</keyword>
<dbReference type="Gene3D" id="1.10.4030.10">
    <property type="entry name" value="Porin chaperone SurA, peptide-binding domain"/>
    <property type="match status" value="1"/>
</dbReference>
<keyword evidence="12" id="KW-1185">Reference proteome</keyword>
<dbReference type="Gene3D" id="3.10.50.40">
    <property type="match status" value="1"/>
</dbReference>
<evidence type="ECO:0000256" key="3">
    <source>
        <dbReference type="ARBA" id="ARBA00022764"/>
    </source>
</evidence>
<organism evidence="11 12">
    <name type="scientific">Stakelama pacifica</name>
    <dbReference type="NCBI Taxonomy" id="517720"/>
    <lineage>
        <taxon>Bacteria</taxon>
        <taxon>Pseudomonadati</taxon>
        <taxon>Pseudomonadota</taxon>
        <taxon>Alphaproteobacteria</taxon>
        <taxon>Sphingomonadales</taxon>
        <taxon>Sphingomonadaceae</taxon>
        <taxon>Stakelama</taxon>
    </lineage>
</organism>
<gene>
    <name evidence="11" type="ORF">EV664_101344</name>
</gene>
<evidence type="ECO:0000256" key="7">
    <source>
        <dbReference type="ARBA" id="ARBA00030642"/>
    </source>
</evidence>
<dbReference type="InterPro" id="IPR015391">
    <property type="entry name" value="SurA_N"/>
</dbReference>
<evidence type="ECO:0000256" key="9">
    <source>
        <dbReference type="PROSITE-ProRule" id="PRU00278"/>
    </source>
</evidence>
<evidence type="ECO:0000256" key="5">
    <source>
        <dbReference type="ARBA" id="ARBA00023186"/>
    </source>
</evidence>
<sequence>MRFMRKIAQSGDARTMNEVRNQVINVNSKAKRFARILSAMGGLAAASALSAQTVPDDQTPDAGLDLPKNLQIFGKVDPNVRRPTAIVNNSVITGTDVDHRLAMVASLNQMQIAPDERQQLKLQILRTLIDETLEIQQAKAKDIVVSQGEIDQSYDRIAHRFNKTPEEFDAYLREIGSAPASLKRQIEGEIAWSRLLQSQVEPFVNVGDAEVNAILDRLKASKGTEEYHLKEIYLPSDDRSEQQIVATMKEITEKLKQGVPFENLARTYSEATTSVRGGDLDWVRSEMLPASMVNAVQSMQVGQIAGPVEVPGGFSLLYLVDKRQVLTADPRDAVLSLRQMTLTFPAGTSEAAGKAKAQELATASSKLQGCGAVPAVAQKIGAEVVDNDAVRIRDLPPQLQDIMMKLKVGEATPPFGSMDQGVRVLVLCGRDDPKGGTLPSPDKVQAQLEQERVNLRAQRMLRDLRRDAIIEYR</sequence>
<evidence type="ECO:0000256" key="6">
    <source>
        <dbReference type="ARBA" id="ARBA00023235"/>
    </source>
</evidence>
<keyword evidence="6 9" id="KW-0413">Isomerase</keyword>
<dbReference type="SUPFAM" id="SSF109998">
    <property type="entry name" value="Triger factor/SurA peptide-binding domain-like"/>
    <property type="match status" value="1"/>
</dbReference>
<keyword evidence="2" id="KW-0732">Signal</keyword>
<keyword evidence="5" id="KW-0143">Chaperone</keyword>
<evidence type="ECO:0000313" key="11">
    <source>
        <dbReference type="EMBL" id="TDN86767.1"/>
    </source>
</evidence>
<dbReference type="SUPFAM" id="SSF54534">
    <property type="entry name" value="FKBP-like"/>
    <property type="match status" value="2"/>
</dbReference>